<dbReference type="FunFam" id="3.80.10.10:FF:000746">
    <property type="entry name" value="Plant intracellular Ras-group-related LRR protein 2"/>
    <property type="match status" value="1"/>
</dbReference>
<dbReference type="InterPro" id="IPR003591">
    <property type="entry name" value="Leu-rich_rpt_typical-subtyp"/>
</dbReference>
<comment type="caution">
    <text evidence="6">The sequence shown here is derived from an EMBL/GenBank/DDBJ whole genome shotgun (WGS) entry which is preliminary data.</text>
</comment>
<keyword evidence="7" id="KW-1185">Reference proteome</keyword>
<keyword evidence="2" id="KW-0677">Repeat</keyword>
<keyword evidence="3" id="KW-0175">Coiled coil</keyword>
<organism evidence="6 7">
    <name type="scientific">Glycine soja</name>
    <name type="common">Wild soybean</name>
    <dbReference type="NCBI Taxonomy" id="3848"/>
    <lineage>
        <taxon>Eukaryota</taxon>
        <taxon>Viridiplantae</taxon>
        <taxon>Streptophyta</taxon>
        <taxon>Embryophyta</taxon>
        <taxon>Tracheophyta</taxon>
        <taxon>Spermatophyta</taxon>
        <taxon>Magnoliopsida</taxon>
        <taxon>eudicotyledons</taxon>
        <taxon>Gunneridae</taxon>
        <taxon>Pentapetalae</taxon>
        <taxon>rosids</taxon>
        <taxon>fabids</taxon>
        <taxon>Fabales</taxon>
        <taxon>Fabaceae</taxon>
        <taxon>Papilionoideae</taxon>
        <taxon>50 kb inversion clade</taxon>
        <taxon>NPAAA clade</taxon>
        <taxon>indigoferoid/millettioid clade</taxon>
        <taxon>Phaseoleae</taxon>
        <taxon>Glycine</taxon>
        <taxon>Glycine subgen. Soja</taxon>
    </lineage>
</organism>
<dbReference type="InterPro" id="IPR001611">
    <property type="entry name" value="Leu-rich_rpt"/>
</dbReference>
<dbReference type="InterPro" id="IPR032675">
    <property type="entry name" value="LRR_dom_sf"/>
</dbReference>
<dbReference type="PROSITE" id="PS51450">
    <property type="entry name" value="LRR"/>
    <property type="match status" value="3"/>
</dbReference>
<dbReference type="SMART" id="SM00364">
    <property type="entry name" value="LRR_BAC"/>
    <property type="match status" value="8"/>
</dbReference>
<dbReference type="SMR" id="A0A445KJ19"/>
<name>A0A445KJ19_GLYSO</name>
<dbReference type="PRINTS" id="PR00019">
    <property type="entry name" value="LEURICHRPT"/>
</dbReference>
<evidence type="ECO:0000256" key="4">
    <source>
        <dbReference type="ARBA" id="ARBA00023786"/>
    </source>
</evidence>
<dbReference type="SUPFAM" id="SSF52058">
    <property type="entry name" value="L domain-like"/>
    <property type="match status" value="1"/>
</dbReference>
<dbReference type="Pfam" id="PF13855">
    <property type="entry name" value="LRR_8"/>
    <property type="match status" value="3"/>
</dbReference>
<dbReference type="SMART" id="SM00369">
    <property type="entry name" value="LRR_TYP"/>
    <property type="match status" value="7"/>
</dbReference>
<evidence type="ECO:0000313" key="7">
    <source>
        <dbReference type="Proteomes" id="UP000289340"/>
    </source>
</evidence>
<evidence type="ECO:0000256" key="1">
    <source>
        <dbReference type="ARBA" id="ARBA00022614"/>
    </source>
</evidence>
<dbReference type="FunFam" id="3.80.10.10:FF:000610">
    <property type="entry name" value="Plant intracellular Ras-group-related LRR protein 9"/>
    <property type="match status" value="1"/>
</dbReference>
<dbReference type="GO" id="GO:0055046">
    <property type="term" value="P:microgametogenesis"/>
    <property type="evidence" value="ECO:0007669"/>
    <property type="project" value="UniProtKB-ARBA"/>
</dbReference>
<feature type="region of interest" description="Disordered" evidence="5">
    <location>
        <begin position="24"/>
        <end position="53"/>
    </location>
</feature>
<evidence type="ECO:0000256" key="3">
    <source>
        <dbReference type="ARBA" id="ARBA00023054"/>
    </source>
</evidence>
<proteinExistence type="inferred from homology"/>
<comment type="similarity">
    <text evidence="4">Belongs to the SHOC2 family.</text>
</comment>
<dbReference type="PANTHER" id="PTHR48051:SF54">
    <property type="entry name" value="LEUCINE-RICH REPEAT-CONTAINING PROTEIN"/>
    <property type="match status" value="1"/>
</dbReference>
<dbReference type="Pfam" id="PF00560">
    <property type="entry name" value="LRR_1"/>
    <property type="match status" value="1"/>
</dbReference>
<gene>
    <name evidence="6" type="ORF">D0Y65_011238</name>
</gene>
<dbReference type="Gramene" id="XM_028375756.1">
    <property type="protein sequence ID" value="XP_028231557.1"/>
    <property type="gene ID" value="LOC114411998"/>
</dbReference>
<dbReference type="Proteomes" id="UP000289340">
    <property type="component" value="Chromosome 5"/>
</dbReference>
<dbReference type="GO" id="GO:0005737">
    <property type="term" value="C:cytoplasm"/>
    <property type="evidence" value="ECO:0007669"/>
    <property type="project" value="TreeGrafter"/>
</dbReference>
<dbReference type="Gene3D" id="3.80.10.10">
    <property type="entry name" value="Ribonuclease Inhibitor"/>
    <property type="match status" value="2"/>
</dbReference>
<dbReference type="AlphaFoldDB" id="A0A445KJ19"/>
<sequence length="511" mass="57003">MDPHPGNHPILSYVMSRLPSFGARTPTAVSPSHSHNFDIEQPPSSSSPSSVVGQMPNLADPEMLASMTRAISDVSQTRSVLKLIGARPTHEQVDDAKARLADLEAHLSRQLQEIVGLPRPPEIDEPRWRAHVAEKENAIKESTEKEKRVLKSLIQLDQMHDSYEKLLKDAEKRLVKIYEGDGESDNDNNNDNEGEVKEEVEEILHEAHGKGIERVDLSGKRLKLLPPAFGHIPALVVLDVSTNQLSVIPDSISGLANLEELNLSSNALESLPDSIGLLQKLKFLNVSGNKLSALPDSISQCRSLVELDAGFNSLTYLPTNIGYELLNLQKLMIQLNKIRSLPSSVCEMKSLRYLDAHFNELRGLPIAIGKLTNLEVLNLSSNFSDLRELPETFGDLISLRELDLSNNQIHALPDTFGRLDSLTKLNLDQNPVEVPPMEIVNQGVQAVKSFMVQRWIDILAEEERKSTQVLQEGENDWLTRSTSWLKNVSENVTEMIMSPRTPKESFLDQQL</sequence>
<reference evidence="6 7" key="1">
    <citation type="submission" date="2018-09" db="EMBL/GenBank/DDBJ databases">
        <title>A high-quality reference genome of wild soybean provides a powerful tool to mine soybean genomes.</title>
        <authorList>
            <person name="Xie M."/>
            <person name="Chung C.Y.L."/>
            <person name="Li M.-W."/>
            <person name="Wong F.-L."/>
            <person name="Chan T.-F."/>
            <person name="Lam H.-M."/>
        </authorList>
    </citation>
    <scope>NUCLEOTIDE SEQUENCE [LARGE SCALE GENOMIC DNA]</scope>
    <source>
        <strain evidence="7">cv. W05</strain>
        <tissue evidence="6">Hypocotyl of etiolated seedlings</tissue>
    </source>
</reference>
<accession>A0A445KJ19</accession>
<dbReference type="PANTHER" id="PTHR48051">
    <property type="match status" value="1"/>
</dbReference>
<dbReference type="EMBL" id="QZWG01000005">
    <property type="protein sequence ID" value="RZC10902.1"/>
    <property type="molecule type" value="Genomic_DNA"/>
</dbReference>
<evidence type="ECO:0000313" key="6">
    <source>
        <dbReference type="EMBL" id="RZC10902.1"/>
    </source>
</evidence>
<protein>
    <submittedName>
        <fullName evidence="6">Plant intracellular Ras-group-related LRR protein 9</fullName>
    </submittedName>
</protein>
<dbReference type="InterPro" id="IPR050216">
    <property type="entry name" value="LRR_domain-containing"/>
</dbReference>
<keyword evidence="1" id="KW-0433">Leucine-rich repeat</keyword>
<evidence type="ECO:0000256" key="5">
    <source>
        <dbReference type="SAM" id="MobiDB-lite"/>
    </source>
</evidence>
<evidence type="ECO:0000256" key="2">
    <source>
        <dbReference type="ARBA" id="ARBA00022737"/>
    </source>
</evidence>